<evidence type="ECO:0000313" key="4">
    <source>
        <dbReference type="Proteomes" id="UP000001542"/>
    </source>
</evidence>
<organism evidence="3 4">
    <name type="scientific">Trichomonas vaginalis (strain ATCC PRA-98 / G3)</name>
    <dbReference type="NCBI Taxonomy" id="412133"/>
    <lineage>
        <taxon>Eukaryota</taxon>
        <taxon>Metamonada</taxon>
        <taxon>Parabasalia</taxon>
        <taxon>Trichomonadida</taxon>
        <taxon>Trichomonadidae</taxon>
        <taxon>Trichomonas</taxon>
    </lineage>
</organism>
<dbReference type="Proteomes" id="UP000001542">
    <property type="component" value="Unassembled WGS sequence"/>
</dbReference>
<evidence type="ECO:0000256" key="1">
    <source>
        <dbReference type="SAM" id="Phobius"/>
    </source>
</evidence>
<dbReference type="VEuPathDB" id="TrichDB:TVAGG3_0416850"/>
<keyword evidence="2" id="KW-0732">Signal</keyword>
<reference evidence="3" key="2">
    <citation type="journal article" date="2007" name="Science">
        <title>Draft genome sequence of the sexually transmitted pathogen Trichomonas vaginalis.</title>
        <authorList>
            <person name="Carlton J.M."/>
            <person name="Hirt R.P."/>
            <person name="Silva J.C."/>
            <person name="Delcher A.L."/>
            <person name="Schatz M."/>
            <person name="Zhao Q."/>
            <person name="Wortman J.R."/>
            <person name="Bidwell S.L."/>
            <person name="Alsmark U.C.M."/>
            <person name="Besteiro S."/>
            <person name="Sicheritz-Ponten T."/>
            <person name="Noel C.J."/>
            <person name="Dacks J.B."/>
            <person name="Foster P.G."/>
            <person name="Simillion C."/>
            <person name="Van de Peer Y."/>
            <person name="Miranda-Saavedra D."/>
            <person name="Barton G.J."/>
            <person name="Westrop G.D."/>
            <person name="Mueller S."/>
            <person name="Dessi D."/>
            <person name="Fiori P.L."/>
            <person name="Ren Q."/>
            <person name="Paulsen I."/>
            <person name="Zhang H."/>
            <person name="Bastida-Corcuera F.D."/>
            <person name="Simoes-Barbosa A."/>
            <person name="Brown M.T."/>
            <person name="Hayes R.D."/>
            <person name="Mukherjee M."/>
            <person name="Okumura C.Y."/>
            <person name="Schneider R."/>
            <person name="Smith A.J."/>
            <person name="Vanacova S."/>
            <person name="Villalvazo M."/>
            <person name="Haas B.J."/>
            <person name="Pertea M."/>
            <person name="Feldblyum T.V."/>
            <person name="Utterback T.R."/>
            <person name="Shu C.L."/>
            <person name="Osoegawa K."/>
            <person name="de Jong P.J."/>
            <person name="Hrdy I."/>
            <person name="Horvathova L."/>
            <person name="Zubacova Z."/>
            <person name="Dolezal P."/>
            <person name="Malik S.B."/>
            <person name="Logsdon J.M. Jr."/>
            <person name="Henze K."/>
            <person name="Gupta A."/>
            <person name="Wang C.C."/>
            <person name="Dunne R.L."/>
            <person name="Upcroft J.A."/>
            <person name="Upcroft P."/>
            <person name="White O."/>
            <person name="Salzberg S.L."/>
            <person name="Tang P."/>
            <person name="Chiu C.-H."/>
            <person name="Lee Y.-S."/>
            <person name="Embley T.M."/>
            <person name="Coombs G.H."/>
            <person name="Mottram J.C."/>
            <person name="Tachezy J."/>
            <person name="Fraser-Liggett C.M."/>
            <person name="Johnson P.J."/>
        </authorList>
    </citation>
    <scope>NUCLEOTIDE SEQUENCE [LARGE SCALE GENOMIC DNA]</scope>
    <source>
        <strain evidence="3">G3</strain>
    </source>
</reference>
<dbReference type="KEGG" id="tva:4744749"/>
<feature type="signal peptide" evidence="2">
    <location>
        <begin position="1"/>
        <end position="15"/>
    </location>
</feature>
<dbReference type="AlphaFoldDB" id="A2G6W4"/>
<dbReference type="VEuPathDB" id="TrichDB:TVAGG3_0416510"/>
<feature type="transmembrane region" description="Helical" evidence="1">
    <location>
        <begin position="63"/>
        <end position="89"/>
    </location>
</feature>
<dbReference type="SMR" id="A2G6W4"/>
<dbReference type="VEuPathDB" id="TrichDB:TVAG_218810"/>
<feature type="chain" id="PRO_5012248960" evidence="2">
    <location>
        <begin position="16"/>
        <end position="110"/>
    </location>
</feature>
<evidence type="ECO:0000313" key="3">
    <source>
        <dbReference type="EMBL" id="EAX87104.1"/>
    </source>
</evidence>
<dbReference type="InParanoid" id="A2G6W4"/>
<keyword evidence="1" id="KW-0472">Membrane</keyword>
<keyword evidence="1" id="KW-0812">Transmembrane</keyword>
<gene>
    <name evidence="3" type="ORF">TVAG_218810</name>
</gene>
<sequence length="110" mass="12149">MILFSFFVSETICAAVTPYRFSPTPAYPNEVARTHTWPTKLPEWPATKQLPSPNEDSSSKNKIITISVSVAASVLLIIVASVLVIYIVLKKKNKDVESKSGREVTETILV</sequence>
<name>A2G6W4_TRIV3</name>
<reference evidence="3" key="1">
    <citation type="submission" date="2006-10" db="EMBL/GenBank/DDBJ databases">
        <authorList>
            <person name="Amadeo P."/>
            <person name="Zhao Q."/>
            <person name="Wortman J."/>
            <person name="Fraser-Liggett C."/>
            <person name="Carlton J."/>
        </authorList>
    </citation>
    <scope>NUCLEOTIDE SEQUENCE</scope>
    <source>
        <strain evidence="3">G3</strain>
    </source>
</reference>
<dbReference type="EMBL" id="DS114510">
    <property type="protein sequence ID" value="EAX87104.1"/>
    <property type="molecule type" value="Genomic_DNA"/>
</dbReference>
<protein>
    <submittedName>
        <fullName evidence="3">Uncharacterized protein</fullName>
    </submittedName>
</protein>
<evidence type="ECO:0000256" key="2">
    <source>
        <dbReference type="SAM" id="SignalP"/>
    </source>
</evidence>
<keyword evidence="4" id="KW-1185">Reference proteome</keyword>
<accession>A2G6W4</accession>
<keyword evidence="1" id="KW-1133">Transmembrane helix</keyword>
<dbReference type="RefSeq" id="XP_001300034.1">
    <property type="nucleotide sequence ID" value="XM_001300033.1"/>
</dbReference>
<proteinExistence type="predicted"/>